<dbReference type="GO" id="GO:0016787">
    <property type="term" value="F:hydrolase activity"/>
    <property type="evidence" value="ECO:0007669"/>
    <property type="project" value="InterPro"/>
</dbReference>
<dbReference type="InterPro" id="IPR002126">
    <property type="entry name" value="Cadherin-like_dom"/>
</dbReference>
<dbReference type="Gene3D" id="3.60.21.10">
    <property type="match status" value="1"/>
</dbReference>
<dbReference type="SUPFAM" id="SSF74853">
    <property type="entry name" value="Lamin A/C globular tail domain"/>
    <property type="match status" value="2"/>
</dbReference>
<evidence type="ECO:0000313" key="7">
    <source>
        <dbReference type="Proteomes" id="UP000198394"/>
    </source>
</evidence>
<dbReference type="PANTHER" id="PTHR43143">
    <property type="entry name" value="METALLOPHOSPHOESTERASE, CALCINEURIN SUPERFAMILY"/>
    <property type="match status" value="1"/>
</dbReference>
<feature type="domain" description="SLH" evidence="4">
    <location>
        <begin position="1988"/>
        <end position="2048"/>
    </location>
</feature>
<keyword evidence="7" id="KW-1185">Reference proteome</keyword>
<organism evidence="6 7">
    <name type="scientific">Parageobacillus galactosidasius</name>
    <dbReference type="NCBI Taxonomy" id="883812"/>
    <lineage>
        <taxon>Bacteria</taxon>
        <taxon>Bacillati</taxon>
        <taxon>Bacillota</taxon>
        <taxon>Bacilli</taxon>
        <taxon>Bacillales</taxon>
        <taxon>Anoxybacillaceae</taxon>
        <taxon>Parageobacillus</taxon>
    </lineage>
</organism>
<name>A0A226QN23_9BACL</name>
<evidence type="ECO:0000313" key="6">
    <source>
        <dbReference type="EMBL" id="OXB93000.1"/>
    </source>
</evidence>
<reference evidence="6 7" key="1">
    <citation type="submission" date="2017-04" db="EMBL/GenBank/DDBJ databases">
        <title>The genome sequence of Parageobacillus galactosidasius DSM 18751.</title>
        <authorList>
            <person name="Ramaloko W.T."/>
            <person name="Koen N."/>
            <person name="Polliack S."/>
            <person name="Aliyu H."/>
            <person name="Lebre P."/>
            <person name="Mohr T."/>
            <person name="Oswald F."/>
            <person name="Zwick M."/>
            <person name="Neumann A."/>
            <person name="Syldatk C."/>
            <person name="Cowan D."/>
            <person name="De Maayer P."/>
        </authorList>
    </citation>
    <scope>NUCLEOTIDE SEQUENCE [LARGE SCALE GENOMIC DNA]</scope>
    <source>
        <strain evidence="6 7">DSM 18751</strain>
    </source>
</reference>
<feature type="compositionally biased region" description="Low complexity" evidence="1">
    <location>
        <begin position="1602"/>
        <end position="1613"/>
    </location>
</feature>
<evidence type="ECO:0000256" key="1">
    <source>
        <dbReference type="SAM" id="MobiDB-lite"/>
    </source>
</evidence>
<feature type="domain" description="Cadherin" evidence="3">
    <location>
        <begin position="923"/>
        <end position="1064"/>
    </location>
</feature>
<dbReference type="PROSITE" id="PS51841">
    <property type="entry name" value="LTD"/>
    <property type="match status" value="2"/>
</dbReference>
<dbReference type="SUPFAM" id="SSF56300">
    <property type="entry name" value="Metallo-dependent phosphatases"/>
    <property type="match status" value="1"/>
</dbReference>
<dbReference type="Pfam" id="PF00395">
    <property type="entry name" value="SLH"/>
    <property type="match status" value="3"/>
</dbReference>
<dbReference type="InterPro" id="IPR036415">
    <property type="entry name" value="Lamin_tail_dom_sf"/>
</dbReference>
<proteinExistence type="predicted"/>
<dbReference type="Pfam" id="PF00149">
    <property type="entry name" value="Metallophos"/>
    <property type="match status" value="1"/>
</dbReference>
<keyword evidence="2" id="KW-0732">Signal</keyword>
<dbReference type="Gene3D" id="2.60.40.1260">
    <property type="entry name" value="Lamin Tail domain"/>
    <property type="match status" value="1"/>
</dbReference>
<feature type="region of interest" description="Disordered" evidence="1">
    <location>
        <begin position="34"/>
        <end position="66"/>
    </location>
</feature>
<sequence>MRLFRFTLIRMMLICFTFFSVFAPSSLSVMAVQSTETAESPPKDPEETPSQQTQPTTPNTTSNTTNLQLIHTPVTTISNQQDLAIRVKVENGSENTTVTLFYQTSPDLEWKAKTLTKENNNEYSGAISAAEYVGTKLSYYIEAKDGEQTTYYPDNKEEPVQVTVQEEGNDDPQKNPKLIITEIVPDSTNVGGSDGYEFIEIYNNSNQPISLQDYQIIYRYPASENKQDVIWKFDDNKTIPAQSSFVAWIKNGSNEDKTIADFNNIYKSEVSEDRMTTIHSAGMANTAERTIIIADKFNNEISFARYGKEDVVENKGIQYKVANGQKQLVNIGLSNPANPGKIIKGQVPAESVQVSHDTHPPVIMHTPVTKGKWQEDIKIEAKVTDNEEVVSVVLSYRFQENGEYKSIPMELSNAETNTYSAIIPKESIFTNEVFYKIEAFDGTQKVETEEQKITIDSGSFDAQKLPPLLITELVPDSTNVNGVDGYEFIEIYNNSSKDINLKDYKIHYRYPMDGPEADLIWKPEKEDIILPAGQTMVFWIINKGNKDKTVDDFNAHYGTKLVENKSIVKIYSNGMSNTNHNGITIATNTGHDVVAAYYNDELNVKDTAPDKGIFYTFPRDGSRNMKKYSSAKERATPGQVAPIQVPNQPVVIPEDNEKPTFEDLTTQKQVSEYENIQLLFDAQDNQQVKTVRLFYKDNQAKKYKSVDLLQDFNDNLYHYTIYSPELIGKAFIEYYLVISDGTNDIATEKQQISIIQEEKPQGIRLNVTDETILNQTAIIKASSNDISKTTIRIDSKDVTAETKPALEDQAYFAVEVKKTNLYFKNGITIRDDVLLIFDDTINQYVTLTVPIDPKYFEKGKGTTISVRSGTKVSPFDQESEENRDDFYIKNARLVLKDGTVLYDPNYADPQKEISVGDGASSQKTVDFTFTIPEEKYNAKAYVWDTTKETEGTHVIQATDGQNTATANVKVDNSAPMITPSVEEGKEYKGEFTIDAETKDEIAGVSKVEATLDGKPIDLPFATSSAELSKGEHMLIVKAVDHVGNAASKTVTFSTVEEHPFSPEVISPKHQEENVSTSPKLKVKVSDPTKDDLHVAFFKGYQYQPGEKELSIYQNYVDREPPKEMVPQGETIITGEDLKKLEKADSQYVITKSTTQFPYQRFQVKLDKEIDADDEIQFTWEGKSLLGRKVTMYAWNYAANKWEALHWKVAENDKNFTLQGTVKGPDYVKDQTVQVMVQDEIASTTQFDYTFVWMSDTQYYSESYPHIFKRMTEWIAEKQQELNIQYVFHTGDIVDEAEDEMQWKNANEAMSVLDQRNIPYGVLAGNHDVGHKTGDYNQYSKYFGEERFKGKDYYGESYKNNRGHYDLISVNGNDFIMIYMGWGVNDEDIAWINEVLAKYPDRMAILNFHEYLLVSGNRSPIGDKIYEKVVVPNKNVIAVLCGHYHDSETLISEIDNDKDGKPDRKVYQILADYQGGPEGGQGFMRLLHVNPIENKIYVKTYSPYLNKYNYYDSATYPGKDEFVMDMNLKPQEKVVATDKFEVNVFTNQKIGEAAKVKDNETAEVEWKNLSAEKEYGWYVTVTDDFKGKTRSPIWTFTTAKQMPRPGSGNNNNGSNPPPSDDRNHNGNNPPPSDDKNSNGQRPPMDGEVILPENSMSITEETMQDGRKKITSTIAKSAIEDLISKKATFNILTIMLHSEKSKEFTEVKLSSDIIELLNKKNQQSVIQVETGNGTYSLPIKELNLSNLAKQLNTSVDQMQIAIRINKISDKEGVLQKHRLTAVSNVIDFTVLVSAGRKEIELNRFTQPIKRSIKFENKVNVNRATVIRLNEDGSFAALPTYFNGNEAVFRSMTNSKYTIVEHYQTFSDIKGLWNREDVEKLASKFIIQGRKDGTYGPLEDTKRIHLAVLLTRSLGLAASKKYDGRFNDVKGDEWFAEELMAAVEAGIIKGKGDGRFAPYESVTREQAAAMISRAMQYIGYNKQKLDTGKSIKNYKDFHAIGTWARDDVELLLQAGIMQGRKTGEFAPREPANRSHIAAILNRFLVFVDYMN</sequence>
<protein>
    <submittedName>
        <fullName evidence="6">Metallophosphoesterase</fullName>
    </submittedName>
</protein>
<feature type="region of interest" description="Disordered" evidence="1">
    <location>
        <begin position="1596"/>
        <end position="1647"/>
    </location>
</feature>
<feature type="domain" description="LTD" evidence="5">
    <location>
        <begin position="456"/>
        <end position="619"/>
    </location>
</feature>
<dbReference type="RefSeq" id="WP_089098138.1">
    <property type="nucleotide sequence ID" value="NZ_NDYL01000002.1"/>
</dbReference>
<evidence type="ECO:0000259" key="5">
    <source>
        <dbReference type="PROSITE" id="PS51841"/>
    </source>
</evidence>
<feature type="domain" description="SLH" evidence="4">
    <location>
        <begin position="1919"/>
        <end position="1982"/>
    </location>
</feature>
<dbReference type="GO" id="GO:0005509">
    <property type="term" value="F:calcium ion binding"/>
    <property type="evidence" value="ECO:0007669"/>
    <property type="project" value="InterPro"/>
</dbReference>
<dbReference type="InterPro" id="IPR029052">
    <property type="entry name" value="Metallo-depent_PP-like"/>
</dbReference>
<accession>A0A226QN23</accession>
<feature type="chain" id="PRO_5039516656" evidence="2">
    <location>
        <begin position="24"/>
        <end position="2048"/>
    </location>
</feature>
<dbReference type="InterPro" id="IPR051918">
    <property type="entry name" value="STPP_CPPED1"/>
</dbReference>
<evidence type="ECO:0000256" key="2">
    <source>
        <dbReference type="SAM" id="SignalP"/>
    </source>
</evidence>
<dbReference type="PANTHER" id="PTHR43143:SF5">
    <property type="entry name" value="SECRETED PROTEIN"/>
    <property type="match status" value="1"/>
</dbReference>
<comment type="caution">
    <text evidence="6">The sequence shown here is derived from an EMBL/GenBank/DDBJ whole genome shotgun (WGS) entry which is preliminary data.</text>
</comment>
<feature type="compositionally biased region" description="Low complexity" evidence="1">
    <location>
        <begin position="48"/>
        <end position="66"/>
    </location>
</feature>
<dbReference type="InterPro" id="IPR004843">
    <property type="entry name" value="Calcineurin-like_PHP"/>
</dbReference>
<dbReference type="Pfam" id="PF00932">
    <property type="entry name" value="LTD"/>
    <property type="match status" value="2"/>
</dbReference>
<dbReference type="PROSITE" id="PS50268">
    <property type="entry name" value="CADHERIN_2"/>
    <property type="match status" value="1"/>
</dbReference>
<gene>
    <name evidence="6" type="ORF">B9L23_17910</name>
</gene>
<dbReference type="EMBL" id="NDYL01000002">
    <property type="protein sequence ID" value="OXB93000.1"/>
    <property type="molecule type" value="Genomic_DNA"/>
</dbReference>
<evidence type="ECO:0000259" key="4">
    <source>
        <dbReference type="PROSITE" id="PS51272"/>
    </source>
</evidence>
<dbReference type="PROSITE" id="PS51272">
    <property type="entry name" value="SLH"/>
    <property type="match status" value="3"/>
</dbReference>
<dbReference type="InterPro" id="IPR001322">
    <property type="entry name" value="Lamin_tail_dom"/>
</dbReference>
<dbReference type="GO" id="GO:0016020">
    <property type="term" value="C:membrane"/>
    <property type="evidence" value="ECO:0007669"/>
    <property type="project" value="InterPro"/>
</dbReference>
<dbReference type="InterPro" id="IPR001119">
    <property type="entry name" value="SLH_dom"/>
</dbReference>
<feature type="domain" description="SLH" evidence="4">
    <location>
        <begin position="1858"/>
        <end position="1918"/>
    </location>
</feature>
<dbReference type="GO" id="GO:0007156">
    <property type="term" value="P:homophilic cell adhesion via plasma membrane adhesion molecules"/>
    <property type="evidence" value="ECO:0007669"/>
    <property type="project" value="InterPro"/>
</dbReference>
<evidence type="ECO:0000259" key="3">
    <source>
        <dbReference type="PROSITE" id="PS50268"/>
    </source>
</evidence>
<feature type="signal peptide" evidence="2">
    <location>
        <begin position="1"/>
        <end position="23"/>
    </location>
</feature>
<feature type="domain" description="LTD" evidence="5">
    <location>
        <begin position="158"/>
        <end position="279"/>
    </location>
</feature>
<dbReference type="Proteomes" id="UP000198394">
    <property type="component" value="Unassembled WGS sequence"/>
</dbReference>